<dbReference type="Proteomes" id="UP000800041">
    <property type="component" value="Unassembled WGS sequence"/>
</dbReference>
<proteinExistence type="predicted"/>
<sequence length="87" mass="9483">MTRPATSGPLPIPSHIPRFALVVSLSRPPTFKDWLQASDHPTGSPQAVEQAGNGPRQRQSLVAASLAPAAFTSWASWHPRRHRHQSS</sequence>
<dbReference type="AlphaFoldDB" id="A0A6G1GUF8"/>
<feature type="region of interest" description="Disordered" evidence="1">
    <location>
        <begin position="34"/>
        <end position="62"/>
    </location>
</feature>
<evidence type="ECO:0000256" key="1">
    <source>
        <dbReference type="SAM" id="MobiDB-lite"/>
    </source>
</evidence>
<protein>
    <submittedName>
        <fullName evidence="2">Uncharacterized protein</fullName>
    </submittedName>
</protein>
<name>A0A6G1GUF8_9PEZI</name>
<evidence type="ECO:0000313" key="2">
    <source>
        <dbReference type="EMBL" id="KAF1984434.1"/>
    </source>
</evidence>
<gene>
    <name evidence="2" type="ORF">K402DRAFT_143947</name>
</gene>
<keyword evidence="3" id="KW-1185">Reference proteome</keyword>
<evidence type="ECO:0000313" key="3">
    <source>
        <dbReference type="Proteomes" id="UP000800041"/>
    </source>
</evidence>
<organism evidence="2 3">
    <name type="scientific">Aulographum hederae CBS 113979</name>
    <dbReference type="NCBI Taxonomy" id="1176131"/>
    <lineage>
        <taxon>Eukaryota</taxon>
        <taxon>Fungi</taxon>
        <taxon>Dikarya</taxon>
        <taxon>Ascomycota</taxon>
        <taxon>Pezizomycotina</taxon>
        <taxon>Dothideomycetes</taxon>
        <taxon>Pleosporomycetidae</taxon>
        <taxon>Aulographales</taxon>
        <taxon>Aulographaceae</taxon>
    </lineage>
</organism>
<reference evidence="2" key="1">
    <citation type="journal article" date="2020" name="Stud. Mycol.">
        <title>101 Dothideomycetes genomes: a test case for predicting lifestyles and emergence of pathogens.</title>
        <authorList>
            <person name="Haridas S."/>
            <person name="Albert R."/>
            <person name="Binder M."/>
            <person name="Bloem J."/>
            <person name="Labutti K."/>
            <person name="Salamov A."/>
            <person name="Andreopoulos B."/>
            <person name="Baker S."/>
            <person name="Barry K."/>
            <person name="Bills G."/>
            <person name="Bluhm B."/>
            <person name="Cannon C."/>
            <person name="Castanera R."/>
            <person name="Culley D."/>
            <person name="Daum C."/>
            <person name="Ezra D."/>
            <person name="Gonzalez J."/>
            <person name="Henrissat B."/>
            <person name="Kuo A."/>
            <person name="Liang C."/>
            <person name="Lipzen A."/>
            <person name="Lutzoni F."/>
            <person name="Magnuson J."/>
            <person name="Mondo S."/>
            <person name="Nolan M."/>
            <person name="Ohm R."/>
            <person name="Pangilinan J."/>
            <person name="Park H.-J."/>
            <person name="Ramirez L."/>
            <person name="Alfaro M."/>
            <person name="Sun H."/>
            <person name="Tritt A."/>
            <person name="Yoshinaga Y."/>
            <person name="Zwiers L.-H."/>
            <person name="Turgeon B."/>
            <person name="Goodwin S."/>
            <person name="Spatafora J."/>
            <person name="Crous P."/>
            <person name="Grigoriev I."/>
        </authorList>
    </citation>
    <scope>NUCLEOTIDE SEQUENCE</scope>
    <source>
        <strain evidence="2">CBS 113979</strain>
    </source>
</reference>
<dbReference type="EMBL" id="ML977168">
    <property type="protein sequence ID" value="KAF1984434.1"/>
    <property type="molecule type" value="Genomic_DNA"/>
</dbReference>
<accession>A0A6G1GUF8</accession>